<dbReference type="SUPFAM" id="SSF111369">
    <property type="entry name" value="HlyD-like secretion proteins"/>
    <property type="match status" value="1"/>
</dbReference>
<dbReference type="InterPro" id="IPR050739">
    <property type="entry name" value="MFP"/>
</dbReference>
<evidence type="ECO:0000259" key="2">
    <source>
        <dbReference type="Pfam" id="PF25917"/>
    </source>
</evidence>
<accession>A0A931BM22</accession>
<organism evidence="4 5">
    <name type="scientific">Microvirga alba</name>
    <dbReference type="NCBI Taxonomy" id="2791025"/>
    <lineage>
        <taxon>Bacteria</taxon>
        <taxon>Pseudomonadati</taxon>
        <taxon>Pseudomonadota</taxon>
        <taxon>Alphaproteobacteria</taxon>
        <taxon>Hyphomicrobiales</taxon>
        <taxon>Methylobacteriaceae</taxon>
        <taxon>Microvirga</taxon>
    </lineage>
</organism>
<feature type="domain" description="AprE-like beta-barrel" evidence="3">
    <location>
        <begin position="302"/>
        <end position="394"/>
    </location>
</feature>
<dbReference type="InterPro" id="IPR011053">
    <property type="entry name" value="Single_hybrid_motif"/>
</dbReference>
<dbReference type="PRINTS" id="PR01490">
    <property type="entry name" value="RTXTOXIND"/>
</dbReference>
<dbReference type="Pfam" id="PF25917">
    <property type="entry name" value="BSH_RND"/>
    <property type="match status" value="1"/>
</dbReference>
<comment type="caution">
    <text evidence="4">The sequence shown here is derived from an EMBL/GenBank/DDBJ whole genome shotgun (WGS) entry which is preliminary data.</text>
</comment>
<evidence type="ECO:0000313" key="4">
    <source>
        <dbReference type="EMBL" id="MBF9232363.1"/>
    </source>
</evidence>
<dbReference type="PANTHER" id="PTHR30386">
    <property type="entry name" value="MEMBRANE FUSION SUBUNIT OF EMRAB-TOLC MULTIDRUG EFFLUX PUMP"/>
    <property type="match status" value="1"/>
</dbReference>
<feature type="domain" description="Multidrug resistance protein MdtA-like barrel-sandwich hybrid" evidence="2">
    <location>
        <begin position="70"/>
        <end position="292"/>
    </location>
</feature>
<keyword evidence="1" id="KW-0175">Coiled coil</keyword>
<name>A0A931BM22_9HYPH</name>
<dbReference type="Proteomes" id="UP000599312">
    <property type="component" value="Unassembled WGS sequence"/>
</dbReference>
<dbReference type="Gene3D" id="2.40.30.170">
    <property type="match status" value="1"/>
</dbReference>
<gene>
    <name evidence="4" type="ORF">I2H38_03105</name>
</gene>
<keyword evidence="5" id="KW-1185">Reference proteome</keyword>
<feature type="coiled-coil region" evidence="1">
    <location>
        <begin position="201"/>
        <end position="228"/>
    </location>
</feature>
<dbReference type="EMBL" id="JADQDO010000001">
    <property type="protein sequence ID" value="MBF9232363.1"/>
    <property type="molecule type" value="Genomic_DNA"/>
</dbReference>
<evidence type="ECO:0000313" key="5">
    <source>
        <dbReference type="Proteomes" id="UP000599312"/>
    </source>
</evidence>
<dbReference type="SUPFAM" id="SSF51230">
    <property type="entry name" value="Single hybrid motif"/>
    <property type="match status" value="1"/>
</dbReference>
<dbReference type="InterPro" id="IPR058625">
    <property type="entry name" value="MdtA-like_BSH"/>
</dbReference>
<reference evidence="4" key="1">
    <citation type="submission" date="2020-11" db="EMBL/GenBank/DDBJ databases">
        <authorList>
            <person name="Kim M.K."/>
        </authorList>
    </citation>
    <scope>NUCLEOTIDE SEQUENCE</scope>
    <source>
        <strain evidence="4">BT350</strain>
    </source>
</reference>
<evidence type="ECO:0000256" key="1">
    <source>
        <dbReference type="SAM" id="Coils"/>
    </source>
</evidence>
<dbReference type="PANTHER" id="PTHR30386:SF28">
    <property type="entry name" value="EXPORTED PROTEIN"/>
    <property type="match status" value="1"/>
</dbReference>
<proteinExistence type="predicted"/>
<dbReference type="AlphaFoldDB" id="A0A931BM22"/>
<dbReference type="InterPro" id="IPR058982">
    <property type="entry name" value="Beta-barrel_AprE"/>
</dbReference>
<dbReference type="Pfam" id="PF26002">
    <property type="entry name" value="Beta-barrel_AprE"/>
    <property type="match status" value="1"/>
</dbReference>
<dbReference type="Gene3D" id="2.40.50.100">
    <property type="match status" value="1"/>
</dbReference>
<sequence length="415" mass="45241">MNFPFFRPQVAEATAAEVSAASVPIAPISWHLLGSFLVAVTTALVIFISSAEYARKETAAGSLITTDGVVRVSAGREGVVTGLRVKEGDQVAAGQPLFTIGVRNGLEGGGSLHANLIQSIDAQIQLIKEQIAVDPARVANETVRLAAAIQSVRAQREAIAAQRRLQAERVDGAEERRQTLLQLYQKGSGTKVALQDQEGILLAHRQSVAELDRQMASVERDLEQAQLQKEQLPVQQSERLSQLRLGLADRERQRVEVEAQRAQVVRAPIGGRVTALQIGDGQIVDANRPLLTVIPDGHELQAELFVPSRAIGFVEPGQRVRLMIDAFPYQRFGAYSGTVDAVSQAILAPSEVFGRVPLKEPTYRVIVRLDRQTIDAFGRQVALQPDMTVQADIVLQARSLVAWLFEPLLSVRGRL</sequence>
<protein>
    <submittedName>
        <fullName evidence="4">HlyD family efflux transporter periplasmic adaptor subunit</fullName>
    </submittedName>
</protein>
<evidence type="ECO:0000259" key="3">
    <source>
        <dbReference type="Pfam" id="PF26002"/>
    </source>
</evidence>